<dbReference type="AlphaFoldDB" id="A0A1Y2CJH0"/>
<evidence type="ECO:0000256" key="1">
    <source>
        <dbReference type="SAM" id="Coils"/>
    </source>
</evidence>
<sequence length="525" mass="60578">MENLLAEINATKSQLERINDTDQLAPHQSREIEMLEQKLSESSCESVRMKSQIEHLRAEITDLTQRSKRYFEQYELEVAARKQIHSDYVEYKSRSDCIETALQKEIIALLLQMNQIEIDAKSQQLATQREIEALKSRLEVSNAQYLALIGDSQSTDLRMLALIEQHEVSRKQWETAEARLLERLQEAEKDVIQSREQHDGIQESHEYLSACLLELHAQLSQEQEDHENTRAELEAQIKRLSAEIDSNEAKHTTLHDLEIKSELEKYKALYEQERQAHDATKADAEQQAQDYTRQVNRMDAAQEHDTKKHASELAESNRRLRAAYSLIQSLKSKHQTETEVHATEIAGYVNRIEELGNFVKILRNDQQHRDFELLQANTEKQTISEEMERIKETHSLELENGRRLQSQPNETLSADIKELDEFTESIEEVTSNKAINEITFETNKVIKEVPSNTKRSQPIRIPTSHRALDIDNDPDESDLEDSDIEDEANAFEIDRTYSGPIIQVTSDIVESRVDSIPLPPLFGCP</sequence>
<accession>A0A1Y2CJH0</accession>
<evidence type="ECO:0000313" key="4">
    <source>
        <dbReference type="Proteomes" id="UP000193642"/>
    </source>
</evidence>
<feature type="coiled-coil region" evidence="1">
    <location>
        <begin position="170"/>
        <end position="301"/>
    </location>
</feature>
<proteinExistence type="predicted"/>
<evidence type="ECO:0000313" key="3">
    <source>
        <dbReference type="EMBL" id="ORY47004.1"/>
    </source>
</evidence>
<feature type="compositionally biased region" description="Acidic residues" evidence="2">
    <location>
        <begin position="470"/>
        <end position="482"/>
    </location>
</feature>
<comment type="caution">
    <text evidence="3">The sequence shown here is derived from an EMBL/GenBank/DDBJ whole genome shotgun (WGS) entry which is preliminary data.</text>
</comment>
<protein>
    <submittedName>
        <fullName evidence="3">Uncharacterized protein</fullName>
    </submittedName>
</protein>
<evidence type="ECO:0000256" key="2">
    <source>
        <dbReference type="SAM" id="MobiDB-lite"/>
    </source>
</evidence>
<dbReference type="EMBL" id="MCGO01000015">
    <property type="protein sequence ID" value="ORY47004.1"/>
    <property type="molecule type" value="Genomic_DNA"/>
</dbReference>
<dbReference type="OrthoDB" id="10537071at2759"/>
<keyword evidence="1" id="KW-0175">Coiled coil</keyword>
<name>A0A1Y2CJH0_9FUNG</name>
<gene>
    <name evidence="3" type="ORF">BCR33DRAFT_114879</name>
</gene>
<dbReference type="Proteomes" id="UP000193642">
    <property type="component" value="Unassembled WGS sequence"/>
</dbReference>
<reference evidence="3 4" key="1">
    <citation type="submission" date="2016-07" db="EMBL/GenBank/DDBJ databases">
        <title>Pervasive Adenine N6-methylation of Active Genes in Fungi.</title>
        <authorList>
            <consortium name="DOE Joint Genome Institute"/>
            <person name="Mondo S.J."/>
            <person name="Dannebaum R.O."/>
            <person name="Kuo R.C."/>
            <person name="Labutti K."/>
            <person name="Haridas S."/>
            <person name="Kuo A."/>
            <person name="Salamov A."/>
            <person name="Ahrendt S.R."/>
            <person name="Lipzen A."/>
            <person name="Sullivan W."/>
            <person name="Andreopoulos W.B."/>
            <person name="Clum A."/>
            <person name="Lindquist E."/>
            <person name="Daum C."/>
            <person name="Ramamoorthy G.K."/>
            <person name="Gryganskyi A."/>
            <person name="Culley D."/>
            <person name="Magnuson J.K."/>
            <person name="James T.Y."/>
            <person name="O'Malley M.A."/>
            <person name="Stajich J.E."/>
            <person name="Spatafora J.W."/>
            <person name="Visel A."/>
            <person name="Grigoriev I.V."/>
        </authorList>
    </citation>
    <scope>NUCLEOTIDE SEQUENCE [LARGE SCALE GENOMIC DNA]</scope>
    <source>
        <strain evidence="3 4">JEL800</strain>
    </source>
</reference>
<dbReference type="STRING" id="329046.A0A1Y2CJH0"/>
<organism evidence="3 4">
    <name type="scientific">Rhizoclosmatium globosum</name>
    <dbReference type="NCBI Taxonomy" id="329046"/>
    <lineage>
        <taxon>Eukaryota</taxon>
        <taxon>Fungi</taxon>
        <taxon>Fungi incertae sedis</taxon>
        <taxon>Chytridiomycota</taxon>
        <taxon>Chytridiomycota incertae sedis</taxon>
        <taxon>Chytridiomycetes</taxon>
        <taxon>Chytridiales</taxon>
        <taxon>Chytriomycetaceae</taxon>
        <taxon>Rhizoclosmatium</taxon>
    </lineage>
</organism>
<feature type="coiled-coil region" evidence="1">
    <location>
        <begin position="46"/>
        <end position="73"/>
    </location>
</feature>
<feature type="region of interest" description="Disordered" evidence="2">
    <location>
        <begin position="450"/>
        <end position="482"/>
    </location>
</feature>
<keyword evidence="4" id="KW-1185">Reference proteome</keyword>